<proteinExistence type="predicted"/>
<evidence type="ECO:0000313" key="1">
    <source>
        <dbReference type="EMBL" id="EFX83698.1"/>
    </source>
</evidence>
<dbReference type="InParanoid" id="E9GA84"/>
<protein>
    <submittedName>
        <fullName evidence="1">Uncharacterized protein</fullName>
    </submittedName>
</protein>
<keyword evidence="2" id="KW-1185">Reference proteome</keyword>
<reference evidence="1 2" key="1">
    <citation type="journal article" date="2011" name="Science">
        <title>The ecoresponsive genome of Daphnia pulex.</title>
        <authorList>
            <person name="Colbourne J.K."/>
            <person name="Pfrender M.E."/>
            <person name="Gilbert D."/>
            <person name="Thomas W.K."/>
            <person name="Tucker A."/>
            <person name="Oakley T.H."/>
            <person name="Tokishita S."/>
            <person name="Aerts A."/>
            <person name="Arnold G.J."/>
            <person name="Basu M.K."/>
            <person name="Bauer D.J."/>
            <person name="Caceres C.E."/>
            <person name="Carmel L."/>
            <person name="Casola C."/>
            <person name="Choi J.H."/>
            <person name="Detter J.C."/>
            <person name="Dong Q."/>
            <person name="Dusheyko S."/>
            <person name="Eads B.D."/>
            <person name="Frohlich T."/>
            <person name="Geiler-Samerotte K.A."/>
            <person name="Gerlach D."/>
            <person name="Hatcher P."/>
            <person name="Jogdeo S."/>
            <person name="Krijgsveld J."/>
            <person name="Kriventseva E.V."/>
            <person name="Kultz D."/>
            <person name="Laforsch C."/>
            <person name="Lindquist E."/>
            <person name="Lopez J."/>
            <person name="Manak J.R."/>
            <person name="Muller J."/>
            <person name="Pangilinan J."/>
            <person name="Patwardhan R.P."/>
            <person name="Pitluck S."/>
            <person name="Pritham E.J."/>
            <person name="Rechtsteiner A."/>
            <person name="Rho M."/>
            <person name="Rogozin I.B."/>
            <person name="Sakarya O."/>
            <person name="Salamov A."/>
            <person name="Schaack S."/>
            <person name="Shapiro H."/>
            <person name="Shiga Y."/>
            <person name="Skalitzky C."/>
            <person name="Smith Z."/>
            <person name="Souvorov A."/>
            <person name="Sung W."/>
            <person name="Tang Z."/>
            <person name="Tsuchiya D."/>
            <person name="Tu H."/>
            <person name="Vos H."/>
            <person name="Wang M."/>
            <person name="Wolf Y.I."/>
            <person name="Yamagata H."/>
            <person name="Yamada T."/>
            <person name="Ye Y."/>
            <person name="Shaw J.R."/>
            <person name="Andrews J."/>
            <person name="Crease T.J."/>
            <person name="Tang H."/>
            <person name="Lucas S.M."/>
            <person name="Robertson H.M."/>
            <person name="Bork P."/>
            <person name="Koonin E.V."/>
            <person name="Zdobnov E.M."/>
            <person name="Grigoriev I.V."/>
            <person name="Lynch M."/>
            <person name="Boore J.L."/>
        </authorList>
    </citation>
    <scope>NUCLEOTIDE SEQUENCE [LARGE SCALE GENOMIC DNA]</scope>
</reference>
<organism evidence="1 2">
    <name type="scientific">Daphnia pulex</name>
    <name type="common">Water flea</name>
    <dbReference type="NCBI Taxonomy" id="6669"/>
    <lineage>
        <taxon>Eukaryota</taxon>
        <taxon>Metazoa</taxon>
        <taxon>Ecdysozoa</taxon>
        <taxon>Arthropoda</taxon>
        <taxon>Crustacea</taxon>
        <taxon>Branchiopoda</taxon>
        <taxon>Diplostraca</taxon>
        <taxon>Cladocera</taxon>
        <taxon>Anomopoda</taxon>
        <taxon>Daphniidae</taxon>
        <taxon>Daphnia</taxon>
    </lineage>
</organism>
<accession>E9GA84</accession>
<dbReference type="KEGG" id="dpx:DAPPUDRAFT_315606"/>
<sequence length="195" mass="21578">MELTGNTGPIPRLPKNENGYLKPDGGIIPLIDGQQDGFGLWCQEEGHQGKVDNTTMEDICQPCNENGASMKSIVQTWSCPPLEFIKCLANAFLVVCTTRSSNGLFIPKDFFKTLHDSISENSQLIRGFLREQTCLEYEIHIIQEVAAKGSILATEDSMIHHDRAGAGETDLHLPLGYAASILQYHYAKNWKVVGI</sequence>
<gene>
    <name evidence="1" type="ORF">DAPPUDRAFT_315606</name>
</gene>
<dbReference type="HOGENOM" id="CLU_1397637_0_0_1"/>
<dbReference type="AlphaFoldDB" id="E9GA84"/>
<dbReference type="Proteomes" id="UP000000305">
    <property type="component" value="Unassembled WGS sequence"/>
</dbReference>
<name>E9GA84_DAPPU</name>
<dbReference type="PhylomeDB" id="E9GA84"/>
<dbReference type="EMBL" id="GL732536">
    <property type="protein sequence ID" value="EFX83698.1"/>
    <property type="molecule type" value="Genomic_DNA"/>
</dbReference>
<evidence type="ECO:0000313" key="2">
    <source>
        <dbReference type="Proteomes" id="UP000000305"/>
    </source>
</evidence>